<organism evidence="9 10">
    <name type="scientific">Gonium pectorale</name>
    <name type="common">Green alga</name>
    <dbReference type="NCBI Taxonomy" id="33097"/>
    <lineage>
        <taxon>Eukaryota</taxon>
        <taxon>Viridiplantae</taxon>
        <taxon>Chlorophyta</taxon>
        <taxon>core chlorophytes</taxon>
        <taxon>Chlorophyceae</taxon>
        <taxon>CS clade</taxon>
        <taxon>Chlamydomonadales</taxon>
        <taxon>Volvocaceae</taxon>
        <taxon>Gonium</taxon>
    </lineage>
</organism>
<dbReference type="STRING" id="33097.A0A150GLK8"/>
<dbReference type="InterPro" id="IPR050369">
    <property type="entry name" value="RBOH/FRE"/>
</dbReference>
<feature type="transmembrane region" description="Helical" evidence="7">
    <location>
        <begin position="147"/>
        <end position="167"/>
    </location>
</feature>
<evidence type="ECO:0000256" key="7">
    <source>
        <dbReference type="SAM" id="Phobius"/>
    </source>
</evidence>
<evidence type="ECO:0000313" key="9">
    <source>
        <dbReference type="EMBL" id="KXZ50746.1"/>
    </source>
</evidence>
<feature type="transmembrane region" description="Helical" evidence="7">
    <location>
        <begin position="97"/>
        <end position="117"/>
    </location>
</feature>
<dbReference type="Proteomes" id="UP000075714">
    <property type="component" value="Unassembled WGS sequence"/>
</dbReference>
<protein>
    <recommendedName>
        <fullName evidence="8">Ferric oxidoreductase domain-containing protein</fullName>
    </recommendedName>
</protein>
<dbReference type="GO" id="GO:0016491">
    <property type="term" value="F:oxidoreductase activity"/>
    <property type="evidence" value="ECO:0007669"/>
    <property type="project" value="UniProtKB-KW"/>
</dbReference>
<feature type="region of interest" description="Disordered" evidence="6">
    <location>
        <begin position="379"/>
        <end position="400"/>
    </location>
</feature>
<evidence type="ECO:0000256" key="4">
    <source>
        <dbReference type="ARBA" id="ARBA00023002"/>
    </source>
</evidence>
<sequence>MPSRAKALLFYFWIALNVVWFIQGIRYRDFTRKPKWLRHPSAVAHGEAAQRWLRLSYGLGMAACWPLLANTALLLAPVERGLLLLGGLMGAGHEEGVLAHALCGTAVWVWASVHAVLTQAPMLAAGLWRVIVLPAGDGSDTKGTSNFMGLLAWLLLCALGLTSLAPVRRAAFNAFQLVHIVLAPLLLLLACMHDSKVFWYGMLGAVLYGADLVQRRALRRRAVLATATVPEVSGWEAHPYSVAACDDSSFALVIKAGGNWERRLCALVERRAAAAVTAAPGPAATCQLEVLYEGLYGTPDLQAAAAGTDRLLLFAGGAGVTPLASLMQAVLRESADAQPLLPLLRAAAARGWRVDLHCTRAPALAAVVEDTAMRAPAAQGAADCAKHRDPAQRTPPPQPHLALACREEQPLSLRGQGSGRGQGAAAGKGLQRLGEGSGPPPAAPWQLHGPACWAVAAAGAAAAALCGNLFGATVGVMQCKVLADAATVAAAAAASMAAGAVEDGSGGGGAEAAQTLANWVASVRSAFASAAAGLSALPSDAAVSESPASPLRRILRALWLGAGAASCPTSLTHHTGGGGGDGDGGGSVSLTACRASLPLATHGSASTPELCVKCDPFKPRSPLEQAWPCCSTPVCFYGARVAPLLGWAAGLALGAALACLVWRRVAFRRWQQQRRRGAVAGGSWPRGLPGPPSAGKEQRGVAVSVAAGPDEWSEPLLPRPAVSGADGLEGALLAAAEEGSVPGRGGSGREAVAEGLGLEAMLAGLLGPLGGAGGAELDGGCSGACMKLNGGDASGGCGGFGNSLRVHVGRPDVDAYVRAAVSTTGGDGGTGSGRVGGGGLTFGVVTCGPESLQAAAQAAYDQHLGPVFPGSWFRSFSFTT</sequence>
<feature type="region of interest" description="Disordered" evidence="6">
    <location>
        <begin position="412"/>
        <end position="442"/>
    </location>
</feature>
<dbReference type="AlphaFoldDB" id="A0A150GLK8"/>
<feature type="transmembrane region" description="Helical" evidence="7">
    <location>
        <begin position="55"/>
        <end position="76"/>
    </location>
</feature>
<keyword evidence="2 7" id="KW-0812">Transmembrane</keyword>
<feature type="compositionally biased region" description="Gly residues" evidence="6">
    <location>
        <begin position="416"/>
        <end position="426"/>
    </location>
</feature>
<comment type="caution">
    <text evidence="9">The sequence shown here is derived from an EMBL/GenBank/DDBJ whole genome shotgun (WGS) entry which is preliminary data.</text>
</comment>
<evidence type="ECO:0000256" key="3">
    <source>
        <dbReference type="ARBA" id="ARBA00022989"/>
    </source>
</evidence>
<dbReference type="InterPro" id="IPR013130">
    <property type="entry name" value="Fe3_Rdtase_TM_dom"/>
</dbReference>
<evidence type="ECO:0000256" key="5">
    <source>
        <dbReference type="ARBA" id="ARBA00023136"/>
    </source>
</evidence>
<evidence type="ECO:0000259" key="8">
    <source>
        <dbReference type="Pfam" id="PF01794"/>
    </source>
</evidence>
<feature type="domain" description="Ferric oxidoreductase" evidence="8">
    <location>
        <begin position="69"/>
        <end position="189"/>
    </location>
</feature>
<accession>A0A150GLK8</accession>
<feature type="transmembrane region" description="Helical" evidence="7">
    <location>
        <begin position="174"/>
        <end position="191"/>
    </location>
</feature>
<dbReference type="PANTHER" id="PTHR11972">
    <property type="entry name" value="NADPH OXIDASE"/>
    <property type="match status" value="1"/>
</dbReference>
<keyword evidence="3 7" id="KW-1133">Transmembrane helix</keyword>
<comment type="subcellular location">
    <subcellularLocation>
        <location evidence="1">Membrane</location>
        <topology evidence="1">Multi-pass membrane protein</topology>
    </subcellularLocation>
</comment>
<reference evidence="10" key="1">
    <citation type="journal article" date="2016" name="Nat. Commun.">
        <title>The Gonium pectorale genome demonstrates co-option of cell cycle regulation during the evolution of multicellularity.</title>
        <authorList>
            <person name="Hanschen E.R."/>
            <person name="Marriage T.N."/>
            <person name="Ferris P.J."/>
            <person name="Hamaji T."/>
            <person name="Toyoda A."/>
            <person name="Fujiyama A."/>
            <person name="Neme R."/>
            <person name="Noguchi H."/>
            <person name="Minakuchi Y."/>
            <person name="Suzuki M."/>
            <person name="Kawai-Toyooka H."/>
            <person name="Smith D.R."/>
            <person name="Sparks H."/>
            <person name="Anderson J."/>
            <person name="Bakaric R."/>
            <person name="Luria V."/>
            <person name="Karger A."/>
            <person name="Kirschner M.W."/>
            <person name="Durand P.M."/>
            <person name="Michod R.E."/>
            <person name="Nozaki H."/>
            <person name="Olson B.J."/>
        </authorList>
    </citation>
    <scope>NUCLEOTIDE SEQUENCE [LARGE SCALE GENOMIC DNA]</scope>
    <source>
        <strain evidence="10">NIES-2863</strain>
    </source>
</reference>
<dbReference type="Pfam" id="PF01794">
    <property type="entry name" value="Ferric_reduct"/>
    <property type="match status" value="1"/>
</dbReference>
<feature type="transmembrane region" description="Helical" evidence="7">
    <location>
        <begin position="7"/>
        <end position="25"/>
    </location>
</feature>
<keyword evidence="10" id="KW-1185">Reference proteome</keyword>
<keyword evidence="5 7" id="KW-0472">Membrane</keyword>
<feature type="transmembrane region" description="Helical" evidence="7">
    <location>
        <begin position="644"/>
        <end position="666"/>
    </location>
</feature>
<keyword evidence="4" id="KW-0560">Oxidoreductase</keyword>
<proteinExistence type="predicted"/>
<evidence type="ECO:0000313" key="10">
    <source>
        <dbReference type="Proteomes" id="UP000075714"/>
    </source>
</evidence>
<evidence type="ECO:0000256" key="6">
    <source>
        <dbReference type="SAM" id="MobiDB-lite"/>
    </source>
</evidence>
<evidence type="ECO:0000256" key="1">
    <source>
        <dbReference type="ARBA" id="ARBA00004141"/>
    </source>
</evidence>
<name>A0A150GLK8_GONPE</name>
<gene>
    <name evidence="9" type="ORF">GPECTOR_15g431</name>
</gene>
<evidence type="ECO:0000256" key="2">
    <source>
        <dbReference type="ARBA" id="ARBA00022692"/>
    </source>
</evidence>
<feature type="region of interest" description="Disordered" evidence="6">
    <location>
        <begin position="678"/>
        <end position="700"/>
    </location>
</feature>
<dbReference type="PANTHER" id="PTHR11972:SF69">
    <property type="entry name" value="FERRIC REDUCTION OXIDASE 6-RELATED"/>
    <property type="match status" value="1"/>
</dbReference>
<dbReference type="GO" id="GO:0005886">
    <property type="term" value="C:plasma membrane"/>
    <property type="evidence" value="ECO:0007669"/>
    <property type="project" value="TreeGrafter"/>
</dbReference>
<dbReference type="EMBL" id="LSYV01000016">
    <property type="protein sequence ID" value="KXZ50746.1"/>
    <property type="molecule type" value="Genomic_DNA"/>
</dbReference>
<dbReference type="OrthoDB" id="167398at2759"/>